<gene>
    <name evidence="1" type="ORF">PENTCL1PPCAC_9524</name>
</gene>
<organism evidence="1 2">
    <name type="scientific">Pristionchus entomophagus</name>
    <dbReference type="NCBI Taxonomy" id="358040"/>
    <lineage>
        <taxon>Eukaryota</taxon>
        <taxon>Metazoa</taxon>
        <taxon>Ecdysozoa</taxon>
        <taxon>Nematoda</taxon>
        <taxon>Chromadorea</taxon>
        <taxon>Rhabditida</taxon>
        <taxon>Rhabditina</taxon>
        <taxon>Diplogasteromorpha</taxon>
        <taxon>Diplogasteroidea</taxon>
        <taxon>Neodiplogasteridae</taxon>
        <taxon>Pristionchus</taxon>
    </lineage>
</organism>
<dbReference type="EMBL" id="BTSX01000003">
    <property type="protein sequence ID" value="GMS87349.1"/>
    <property type="molecule type" value="Genomic_DNA"/>
</dbReference>
<accession>A0AAV5SWQ5</accession>
<sequence length="120" mass="13487">PSTLVDAIIAELPNKKIKMPANYKSCAKGPAKEFMYRYIELLAGAGAHFNALRLKRVAGLLTSELLANFDAVSNDLQYPVFYHTLSGLQLRNRTLPRSAQDLLYARCQHCRPLSHLRSSR</sequence>
<evidence type="ECO:0000313" key="1">
    <source>
        <dbReference type="EMBL" id="GMS87349.1"/>
    </source>
</evidence>
<keyword evidence="2" id="KW-1185">Reference proteome</keyword>
<reference evidence="1" key="1">
    <citation type="submission" date="2023-10" db="EMBL/GenBank/DDBJ databases">
        <title>Genome assembly of Pristionchus species.</title>
        <authorList>
            <person name="Yoshida K."/>
            <person name="Sommer R.J."/>
        </authorList>
    </citation>
    <scope>NUCLEOTIDE SEQUENCE</scope>
    <source>
        <strain evidence="1">RS0144</strain>
    </source>
</reference>
<dbReference type="Proteomes" id="UP001432027">
    <property type="component" value="Unassembled WGS sequence"/>
</dbReference>
<feature type="non-terminal residue" evidence="1">
    <location>
        <position position="1"/>
    </location>
</feature>
<evidence type="ECO:0000313" key="2">
    <source>
        <dbReference type="Proteomes" id="UP001432027"/>
    </source>
</evidence>
<protein>
    <submittedName>
        <fullName evidence="1">Uncharacterized protein</fullName>
    </submittedName>
</protein>
<proteinExistence type="predicted"/>
<dbReference type="AlphaFoldDB" id="A0AAV5SWQ5"/>
<name>A0AAV5SWQ5_9BILA</name>
<comment type="caution">
    <text evidence="1">The sequence shown here is derived from an EMBL/GenBank/DDBJ whole genome shotgun (WGS) entry which is preliminary data.</text>
</comment>